<evidence type="ECO:0000259" key="1">
    <source>
        <dbReference type="PROSITE" id="PS51464"/>
    </source>
</evidence>
<accession>A0A075FN79</accession>
<dbReference type="PANTHER" id="PTHR30390:SF8">
    <property type="entry name" value="SUGAR ISOMERASE (SIS)"/>
    <property type="match status" value="1"/>
</dbReference>
<reference evidence="2" key="1">
    <citation type="journal article" date="2014" name="Genome Biol. Evol.">
        <title>Pangenome evidence for extensive interdomain horizontal transfer affecting lineage core and shell genes in uncultured planktonic thaumarchaeota and euryarchaeota.</title>
        <authorList>
            <person name="Deschamps P."/>
            <person name="Zivanovic Y."/>
            <person name="Moreira D."/>
            <person name="Rodriguez-Valera F."/>
            <person name="Lopez-Garcia P."/>
        </authorList>
    </citation>
    <scope>NUCLEOTIDE SEQUENCE</scope>
</reference>
<dbReference type="GO" id="GO:1901135">
    <property type="term" value="P:carbohydrate derivative metabolic process"/>
    <property type="evidence" value="ECO:0007669"/>
    <property type="project" value="InterPro"/>
</dbReference>
<dbReference type="AlphaFoldDB" id="A0A075FN79"/>
<dbReference type="SUPFAM" id="SSF53697">
    <property type="entry name" value="SIS domain"/>
    <property type="match status" value="1"/>
</dbReference>
<evidence type="ECO:0000313" key="2">
    <source>
        <dbReference type="EMBL" id="AIE92849.1"/>
    </source>
</evidence>
<protein>
    <submittedName>
        <fullName evidence="2">Sugar isomerase (SIS) (GmhA, lpcA)</fullName>
        <ecNumber evidence="2">5.3.1.28</ecNumber>
    </submittedName>
</protein>
<proteinExistence type="predicted"/>
<dbReference type="GO" id="GO:0016853">
    <property type="term" value="F:isomerase activity"/>
    <property type="evidence" value="ECO:0007669"/>
    <property type="project" value="UniProtKB-KW"/>
</dbReference>
<dbReference type="InterPro" id="IPR001347">
    <property type="entry name" value="SIS_dom"/>
</dbReference>
<dbReference type="GO" id="GO:0097367">
    <property type="term" value="F:carbohydrate derivative binding"/>
    <property type="evidence" value="ECO:0007669"/>
    <property type="project" value="InterPro"/>
</dbReference>
<dbReference type="InterPro" id="IPR046348">
    <property type="entry name" value="SIS_dom_sf"/>
</dbReference>
<feature type="domain" description="SIS" evidence="1">
    <location>
        <begin position="36"/>
        <end position="191"/>
    </location>
</feature>
<organism evidence="2">
    <name type="scientific">uncultured marine group II/III euryarchaeote AD1000_28_D03</name>
    <dbReference type="NCBI Taxonomy" id="1457747"/>
    <lineage>
        <taxon>Archaea</taxon>
        <taxon>Methanobacteriati</taxon>
        <taxon>Methanobacteriota</taxon>
        <taxon>environmental samples</taxon>
    </lineage>
</organism>
<keyword evidence="2" id="KW-0413">Isomerase</keyword>
<name>A0A075FN79_9EURY</name>
<dbReference type="PROSITE" id="PS51464">
    <property type="entry name" value="SIS"/>
    <property type="match status" value="1"/>
</dbReference>
<dbReference type="Pfam" id="PF13580">
    <property type="entry name" value="SIS_2"/>
    <property type="match status" value="1"/>
</dbReference>
<dbReference type="InterPro" id="IPR035461">
    <property type="entry name" value="GmhA/DiaA"/>
</dbReference>
<dbReference type="PANTHER" id="PTHR30390">
    <property type="entry name" value="SEDOHEPTULOSE 7-PHOSPHATE ISOMERASE / DNAA INITIATOR-ASSOCIATING FACTOR FOR REPLICATION INITIATION"/>
    <property type="match status" value="1"/>
</dbReference>
<sequence>MFLGFEFDEFVDSYIADLKQALDGLPRESLREFWSMVESTRANDGSVHFIGNGGSAATPSHSAGDWSKELGLRTIAHTDNAASLTAWANDTDYSNVFVGQLSTFLREGDLVVAYSGSGNSANVVNGLVCAKESGCRTVAVTGNMSGSEGNEIAHIADLALVAPTSSMERTEDIQLVINHIIKEAVKAHNGL</sequence>
<dbReference type="InterPro" id="IPR050099">
    <property type="entry name" value="SIS_GmhA/DiaA_subfam"/>
</dbReference>
<dbReference type="EC" id="5.3.1.28" evidence="2"/>
<gene>
    <name evidence="2" type="primary">gmhA</name>
    <name evidence="2" type="synonym">lpcA</name>
</gene>
<dbReference type="EMBL" id="KF900377">
    <property type="protein sequence ID" value="AIE92849.1"/>
    <property type="molecule type" value="Genomic_DNA"/>
</dbReference>
<dbReference type="Gene3D" id="3.40.50.10490">
    <property type="entry name" value="Glucose-6-phosphate isomerase like protein, domain 1"/>
    <property type="match status" value="1"/>
</dbReference>
<dbReference type="CDD" id="cd05006">
    <property type="entry name" value="SIS_GmhA"/>
    <property type="match status" value="1"/>
</dbReference>